<dbReference type="InterPro" id="IPR013691">
    <property type="entry name" value="MeTrfase_14"/>
</dbReference>
<dbReference type="CDD" id="cd02440">
    <property type="entry name" value="AdoMet_MTases"/>
    <property type="match status" value="1"/>
</dbReference>
<keyword evidence="3" id="KW-0489">Methyltransferase</keyword>
<feature type="domain" description="Methyltransferase putative zinc binding" evidence="1">
    <location>
        <begin position="20"/>
        <end position="82"/>
    </location>
</feature>
<dbReference type="Pfam" id="PF08484">
    <property type="entry name" value="Methyltransf_14"/>
    <property type="match status" value="1"/>
</dbReference>
<dbReference type="PANTHER" id="PTHR43861:SF5">
    <property type="entry name" value="BLL5978 PROTEIN"/>
    <property type="match status" value="1"/>
</dbReference>
<sequence length="424" mass="47905">MVKESFVDKEQNKVRLLTVCQACKGKKLYKFINFGPMPKPNIYQTREEVIQHGQISYQLDANLCMNCGLVQLGEIIPSSELFADNYAYRTPDAMKFDFRNGAHETIDISKIPEGSKVLEIGSNVGLCLKEYKRLGMKVIGVDPATKYAKQANKAGIKTLIEPFTPVLASEIVKKMGKMDIVTAANVLQHIPDIRGTIEGIATLLAPKGVFTLEFPYLGNILTNTDFDTFYAEHYYYLSLKPLQRMFEDFGLTIVHAKHLPDIHCGSMRIFVKHAPSKMSLVAKEILKHEEEQGFYDPNKFAAFRVKVNDIMYQIHEHLHIAKMRGERIVAHGSSAKFVTLTNYGHIGSDMIEYVADSTIAKHGKVTPGMGIPVVSEDRLIKDAPDLIFNGIRNFYQQNKSKYGEIKRKNPKTKILIPIPEVEYK</sequence>
<dbReference type="EMBL" id="LBZA01000001">
    <property type="protein sequence ID" value="KKR64759.1"/>
    <property type="molecule type" value="Genomic_DNA"/>
</dbReference>
<comment type="caution">
    <text evidence="3">The sequence shown here is derived from an EMBL/GenBank/DDBJ whole genome shotgun (WGS) entry which is preliminary data.</text>
</comment>
<keyword evidence="3" id="KW-0808">Transferase</keyword>
<dbReference type="Gene3D" id="6.20.50.110">
    <property type="entry name" value="Methyltransferase, zinc-binding domain"/>
    <property type="match status" value="1"/>
</dbReference>
<dbReference type="PANTHER" id="PTHR43861">
    <property type="entry name" value="TRANS-ACONITATE 2-METHYLTRANSFERASE-RELATED"/>
    <property type="match status" value="1"/>
</dbReference>
<dbReference type="Pfam" id="PF08421">
    <property type="entry name" value="Methyltransf_13"/>
    <property type="match status" value="1"/>
</dbReference>
<dbReference type="Pfam" id="PF13489">
    <property type="entry name" value="Methyltransf_23"/>
    <property type="match status" value="1"/>
</dbReference>
<dbReference type="GO" id="GO:0008168">
    <property type="term" value="F:methyltransferase activity"/>
    <property type="evidence" value="ECO:0007669"/>
    <property type="project" value="UniProtKB-KW"/>
</dbReference>
<dbReference type="GO" id="GO:0032259">
    <property type="term" value="P:methylation"/>
    <property type="evidence" value="ECO:0007669"/>
    <property type="project" value="UniProtKB-KW"/>
</dbReference>
<gene>
    <name evidence="3" type="ORF">UU02_C0001G0013</name>
</gene>
<dbReference type="Gene3D" id="3.40.50.720">
    <property type="entry name" value="NAD(P)-binding Rossmann-like Domain"/>
    <property type="match status" value="1"/>
</dbReference>
<feature type="domain" description="C-methyltransferase" evidence="2">
    <location>
        <begin position="262"/>
        <end position="388"/>
    </location>
</feature>
<dbReference type="InterPro" id="IPR013630">
    <property type="entry name" value="Methyltransf_Zn-bd_dom_put"/>
</dbReference>
<evidence type="ECO:0000259" key="1">
    <source>
        <dbReference type="Pfam" id="PF08421"/>
    </source>
</evidence>
<dbReference type="Proteomes" id="UP000034293">
    <property type="component" value="Unassembled WGS sequence"/>
</dbReference>
<organism evidence="3 4">
    <name type="scientific">Candidatus Woesebacteria bacterium GW2011_GWA1_40_43</name>
    <dbReference type="NCBI Taxonomy" id="1618553"/>
    <lineage>
        <taxon>Bacteria</taxon>
        <taxon>Candidatus Woeseibacteriota</taxon>
    </lineage>
</organism>
<reference evidence="3 4" key="1">
    <citation type="journal article" date="2015" name="Nature">
        <title>rRNA introns, odd ribosomes, and small enigmatic genomes across a large radiation of phyla.</title>
        <authorList>
            <person name="Brown C.T."/>
            <person name="Hug L.A."/>
            <person name="Thomas B.C."/>
            <person name="Sharon I."/>
            <person name="Castelle C.J."/>
            <person name="Singh A."/>
            <person name="Wilkins M.J."/>
            <person name="Williams K.H."/>
            <person name="Banfield J.F."/>
        </authorList>
    </citation>
    <scope>NUCLEOTIDE SEQUENCE [LARGE SCALE GENOMIC DNA]</scope>
</reference>
<dbReference type="AlphaFoldDB" id="A0A0G0SIZ5"/>
<evidence type="ECO:0000313" key="4">
    <source>
        <dbReference type="Proteomes" id="UP000034293"/>
    </source>
</evidence>
<dbReference type="InterPro" id="IPR038576">
    <property type="entry name" value="Methyltransf_Zn-bd_dom_put_sf"/>
</dbReference>
<accession>A0A0G0SIZ5</accession>
<proteinExistence type="predicted"/>
<name>A0A0G0SIZ5_9BACT</name>
<evidence type="ECO:0000259" key="2">
    <source>
        <dbReference type="Pfam" id="PF08484"/>
    </source>
</evidence>
<protein>
    <submittedName>
        <fullName evidence="3">C-methyltransferase</fullName>
    </submittedName>
</protein>
<evidence type="ECO:0000313" key="3">
    <source>
        <dbReference type="EMBL" id="KKR64759.1"/>
    </source>
</evidence>
<dbReference type="SUPFAM" id="SSF53335">
    <property type="entry name" value="S-adenosyl-L-methionine-dependent methyltransferases"/>
    <property type="match status" value="1"/>
</dbReference>
<dbReference type="Gene3D" id="3.40.50.150">
    <property type="entry name" value="Vaccinia Virus protein VP39"/>
    <property type="match status" value="1"/>
</dbReference>
<dbReference type="InterPro" id="IPR029063">
    <property type="entry name" value="SAM-dependent_MTases_sf"/>
</dbReference>